<organism evidence="1 2">
    <name type="scientific">Nitzschia inconspicua</name>
    <dbReference type="NCBI Taxonomy" id="303405"/>
    <lineage>
        <taxon>Eukaryota</taxon>
        <taxon>Sar</taxon>
        <taxon>Stramenopiles</taxon>
        <taxon>Ochrophyta</taxon>
        <taxon>Bacillariophyta</taxon>
        <taxon>Bacillariophyceae</taxon>
        <taxon>Bacillariophycidae</taxon>
        <taxon>Bacillariales</taxon>
        <taxon>Bacillariaceae</taxon>
        <taxon>Nitzschia</taxon>
    </lineage>
</organism>
<proteinExistence type="predicted"/>
<dbReference type="EMBL" id="JAGRRH010000013">
    <property type="protein sequence ID" value="KAG7361110.1"/>
    <property type="molecule type" value="Genomic_DNA"/>
</dbReference>
<accession>A0A9K3LFZ1</accession>
<evidence type="ECO:0000313" key="1">
    <source>
        <dbReference type="EMBL" id="KAG7361110.1"/>
    </source>
</evidence>
<evidence type="ECO:0000313" key="2">
    <source>
        <dbReference type="Proteomes" id="UP000693970"/>
    </source>
</evidence>
<dbReference type="AlphaFoldDB" id="A0A9K3LFZ1"/>
<name>A0A9K3LFZ1_9STRA</name>
<protein>
    <submittedName>
        <fullName evidence="1">Uncharacterized protein</fullName>
    </submittedName>
</protein>
<sequence length="174" mass="20578">MASIFPGMSFDSLFTIPQQLSMRRSVSFYERVKVVEIPNAQILSKKEKKELWYPEPAEWKKPNKVKQILCAIDFDDDCYDKDVRDDDDDIFDEYGRPRRLPVAAVLEQQRNHREMGMPVDDELVANIYHRCSAHSIMRARLRAIQDELEAKEYLSNWSRTPSRRFGKMLFRQST</sequence>
<reference evidence="1" key="2">
    <citation type="submission" date="2021-04" db="EMBL/GenBank/DDBJ databases">
        <authorList>
            <person name="Podell S."/>
        </authorList>
    </citation>
    <scope>NUCLEOTIDE SEQUENCE</scope>
    <source>
        <strain evidence="1">Hildebrandi</strain>
    </source>
</reference>
<dbReference type="Proteomes" id="UP000693970">
    <property type="component" value="Unassembled WGS sequence"/>
</dbReference>
<gene>
    <name evidence="1" type="ORF">IV203_036210</name>
</gene>
<dbReference type="OrthoDB" id="10572546at2759"/>
<comment type="caution">
    <text evidence="1">The sequence shown here is derived from an EMBL/GenBank/DDBJ whole genome shotgun (WGS) entry which is preliminary data.</text>
</comment>
<keyword evidence="2" id="KW-1185">Reference proteome</keyword>
<reference evidence="1" key="1">
    <citation type="journal article" date="2021" name="Sci. Rep.">
        <title>Diploid genomic architecture of Nitzschia inconspicua, an elite biomass production diatom.</title>
        <authorList>
            <person name="Oliver A."/>
            <person name="Podell S."/>
            <person name="Pinowska A."/>
            <person name="Traller J.C."/>
            <person name="Smith S.R."/>
            <person name="McClure R."/>
            <person name="Beliaev A."/>
            <person name="Bohutskyi P."/>
            <person name="Hill E.A."/>
            <person name="Rabines A."/>
            <person name="Zheng H."/>
            <person name="Allen L.Z."/>
            <person name="Kuo A."/>
            <person name="Grigoriev I.V."/>
            <person name="Allen A.E."/>
            <person name="Hazlebeck D."/>
            <person name="Allen E.E."/>
        </authorList>
    </citation>
    <scope>NUCLEOTIDE SEQUENCE</scope>
    <source>
        <strain evidence="1">Hildebrandi</strain>
    </source>
</reference>